<name>A0A2J6WTL2_9CHLR</name>
<comment type="caution">
    <text evidence="2">The sequence shown here is derived from an EMBL/GenBank/DDBJ whole genome shotgun (WGS) entry which is preliminary data.</text>
</comment>
<accession>A0A2J6WTL2</accession>
<dbReference type="AlphaFoldDB" id="A0A2J6WTL2"/>
<organism evidence="2 3">
    <name type="scientific">Chloroflexus aggregans</name>
    <dbReference type="NCBI Taxonomy" id="152260"/>
    <lineage>
        <taxon>Bacteria</taxon>
        <taxon>Bacillati</taxon>
        <taxon>Chloroflexota</taxon>
        <taxon>Chloroflexia</taxon>
        <taxon>Chloroflexales</taxon>
        <taxon>Chloroflexineae</taxon>
        <taxon>Chloroflexaceae</taxon>
        <taxon>Chloroflexus</taxon>
    </lineage>
</organism>
<feature type="transmembrane region" description="Helical" evidence="1">
    <location>
        <begin position="30"/>
        <end position="54"/>
    </location>
</feature>
<evidence type="ECO:0000256" key="1">
    <source>
        <dbReference type="SAM" id="Phobius"/>
    </source>
</evidence>
<keyword evidence="1" id="KW-0812">Transmembrane</keyword>
<protein>
    <submittedName>
        <fullName evidence="2">Uncharacterized protein</fullName>
    </submittedName>
</protein>
<keyword evidence="1" id="KW-0472">Membrane</keyword>
<gene>
    <name evidence="2" type="ORF">C0184_15515</name>
</gene>
<evidence type="ECO:0000313" key="3">
    <source>
        <dbReference type="Proteomes" id="UP000243376"/>
    </source>
</evidence>
<dbReference type="Proteomes" id="UP000243376">
    <property type="component" value="Unassembled WGS sequence"/>
</dbReference>
<keyword evidence="1" id="KW-1133">Transmembrane helix</keyword>
<evidence type="ECO:0000313" key="2">
    <source>
        <dbReference type="EMBL" id="PMP74025.1"/>
    </source>
</evidence>
<sequence length="134" mass="14479">MSHAHAHSEGPSAESLALNHEVSDARSTPVIWGLGIVFGTLLLAFVLMGLVLALTSGSITDASNTLRNDEVTQLQLPPAPRLEQNPRVDGDRIITEAKERLESYGWVNERAGRAHIPIERAMELLLEHGLGAGK</sequence>
<reference evidence="2 3" key="1">
    <citation type="submission" date="2018-01" db="EMBL/GenBank/DDBJ databases">
        <title>Metagenomic assembled genomes from two thermal pools in the Uzon Caldera, Kamchatka, Russia.</title>
        <authorList>
            <person name="Wilkins L."/>
            <person name="Ettinger C."/>
        </authorList>
    </citation>
    <scope>NUCLEOTIDE SEQUENCE [LARGE SCALE GENOMIC DNA]</scope>
    <source>
        <strain evidence="2">ZAV-02</strain>
    </source>
</reference>
<proteinExistence type="predicted"/>
<dbReference type="EMBL" id="PNIQ01001039">
    <property type="protein sequence ID" value="PMP74025.1"/>
    <property type="molecule type" value="Genomic_DNA"/>
</dbReference>